<dbReference type="Gene3D" id="1.20.140.150">
    <property type="match status" value="1"/>
</dbReference>
<evidence type="ECO:0000256" key="1">
    <source>
        <dbReference type="SAM" id="Phobius"/>
    </source>
</evidence>
<evidence type="ECO:0000313" key="2">
    <source>
        <dbReference type="Proteomes" id="UP000515203"/>
    </source>
</evidence>
<evidence type="ECO:0000313" key="3">
    <source>
        <dbReference type="RefSeq" id="XP_012369848.1"/>
    </source>
</evidence>
<dbReference type="PANTHER" id="PTHR36477:SF2">
    <property type="entry name" value="TRANSMEMBRANE PROTEIN 225B"/>
    <property type="match status" value="1"/>
</dbReference>
<keyword evidence="2" id="KW-1185">Reference proteome</keyword>
<proteinExistence type="predicted"/>
<feature type="transmembrane region" description="Helical" evidence="1">
    <location>
        <begin position="124"/>
        <end position="146"/>
    </location>
</feature>
<accession>A0A6P3VAA3</accession>
<feature type="transmembrane region" description="Helical" evidence="1">
    <location>
        <begin position="27"/>
        <end position="53"/>
    </location>
</feature>
<dbReference type="AlphaFoldDB" id="A0A6P3VAA3"/>
<dbReference type="InterPro" id="IPR033542">
    <property type="entry name" value="TM225"/>
</dbReference>
<sequence>MAAQRADSSCDVGQVRLAFEDKGIKRFIWIIALVLASLGYLLVLVTSIFPFWVRLVNEESHEVFFSGLFEDCFHMKCLQPQAFSAYIFLGRIFLLSAVVLALLTTFFMVSFASNFFWGIQRPSVMSGFISFLTGTCGFLALLLHALEIRDLRMNTSHLQFSVQWPYYILGLSILLFLLAGAICLSQEATHHTCHFLPIFQRSEETQGTSHLVRLESLGGGQNSVQKGMLLQDETTI</sequence>
<feature type="transmembrane region" description="Helical" evidence="1">
    <location>
        <begin position="166"/>
        <end position="184"/>
    </location>
</feature>
<dbReference type="GeneID" id="105741988"/>
<keyword evidence="1" id="KW-1133">Transmembrane helix</keyword>
<name>A0A6P3VAA3_OCTDE</name>
<dbReference type="PANTHER" id="PTHR36477">
    <property type="entry name" value="TRANSMEMBRANE PROTEIN 225"/>
    <property type="match status" value="1"/>
</dbReference>
<dbReference type="Proteomes" id="UP000515203">
    <property type="component" value="Unplaced"/>
</dbReference>
<dbReference type="InParanoid" id="A0A6P3VAA3"/>
<dbReference type="CTD" id="100289187"/>
<reference evidence="3" key="1">
    <citation type="submission" date="2025-08" db="UniProtKB">
        <authorList>
            <consortium name="RefSeq"/>
        </authorList>
    </citation>
    <scope>IDENTIFICATION</scope>
</reference>
<dbReference type="OrthoDB" id="9450674at2759"/>
<dbReference type="RefSeq" id="XP_012369848.1">
    <property type="nucleotide sequence ID" value="XM_012514394.2"/>
</dbReference>
<feature type="transmembrane region" description="Helical" evidence="1">
    <location>
        <begin position="92"/>
        <end position="117"/>
    </location>
</feature>
<protein>
    <submittedName>
        <fullName evidence="3">Transmembrane protein 225B</fullName>
    </submittedName>
</protein>
<keyword evidence="1" id="KW-0472">Membrane</keyword>
<gene>
    <name evidence="3" type="primary">Tmem225b</name>
</gene>
<organism evidence="2 3">
    <name type="scientific">Octodon degus</name>
    <name type="common">Degu</name>
    <name type="synonym">Sciurus degus</name>
    <dbReference type="NCBI Taxonomy" id="10160"/>
    <lineage>
        <taxon>Eukaryota</taxon>
        <taxon>Metazoa</taxon>
        <taxon>Chordata</taxon>
        <taxon>Craniata</taxon>
        <taxon>Vertebrata</taxon>
        <taxon>Euteleostomi</taxon>
        <taxon>Mammalia</taxon>
        <taxon>Eutheria</taxon>
        <taxon>Euarchontoglires</taxon>
        <taxon>Glires</taxon>
        <taxon>Rodentia</taxon>
        <taxon>Hystricomorpha</taxon>
        <taxon>Octodontidae</taxon>
        <taxon>Octodon</taxon>
    </lineage>
</organism>
<keyword evidence="1 3" id="KW-0812">Transmembrane</keyword>